<name>A0A444ZEP6_ARAHY</name>
<organism evidence="2 3">
    <name type="scientific">Arachis hypogaea</name>
    <name type="common">Peanut</name>
    <dbReference type="NCBI Taxonomy" id="3818"/>
    <lineage>
        <taxon>Eukaryota</taxon>
        <taxon>Viridiplantae</taxon>
        <taxon>Streptophyta</taxon>
        <taxon>Embryophyta</taxon>
        <taxon>Tracheophyta</taxon>
        <taxon>Spermatophyta</taxon>
        <taxon>Magnoliopsida</taxon>
        <taxon>eudicotyledons</taxon>
        <taxon>Gunneridae</taxon>
        <taxon>Pentapetalae</taxon>
        <taxon>rosids</taxon>
        <taxon>fabids</taxon>
        <taxon>Fabales</taxon>
        <taxon>Fabaceae</taxon>
        <taxon>Papilionoideae</taxon>
        <taxon>50 kb inversion clade</taxon>
        <taxon>dalbergioids sensu lato</taxon>
        <taxon>Dalbergieae</taxon>
        <taxon>Pterocarpus clade</taxon>
        <taxon>Arachis</taxon>
    </lineage>
</organism>
<keyword evidence="3" id="KW-1185">Reference proteome</keyword>
<evidence type="ECO:0000313" key="2">
    <source>
        <dbReference type="EMBL" id="RYR12647.1"/>
    </source>
</evidence>
<proteinExistence type="predicted"/>
<gene>
    <name evidence="2" type="ORF">Ahy_B04g070088</name>
</gene>
<evidence type="ECO:0000256" key="1">
    <source>
        <dbReference type="SAM" id="MobiDB-lite"/>
    </source>
</evidence>
<comment type="caution">
    <text evidence="2">The sequence shown here is derived from an EMBL/GenBank/DDBJ whole genome shotgun (WGS) entry which is preliminary data.</text>
</comment>
<evidence type="ECO:0000313" key="3">
    <source>
        <dbReference type="Proteomes" id="UP000289738"/>
    </source>
</evidence>
<dbReference type="AlphaFoldDB" id="A0A444ZEP6"/>
<accession>A0A444ZEP6</accession>
<feature type="region of interest" description="Disordered" evidence="1">
    <location>
        <begin position="1"/>
        <end position="41"/>
    </location>
</feature>
<reference evidence="2 3" key="1">
    <citation type="submission" date="2019-01" db="EMBL/GenBank/DDBJ databases">
        <title>Sequencing of cultivated peanut Arachis hypogaea provides insights into genome evolution and oil improvement.</title>
        <authorList>
            <person name="Chen X."/>
        </authorList>
    </citation>
    <scope>NUCLEOTIDE SEQUENCE [LARGE SCALE GENOMIC DNA]</scope>
    <source>
        <strain evidence="3">cv. Fuhuasheng</strain>
        <tissue evidence="2">Leaves</tissue>
    </source>
</reference>
<protein>
    <submittedName>
        <fullName evidence="2">Uncharacterized protein</fullName>
    </submittedName>
</protein>
<dbReference type="Proteomes" id="UP000289738">
    <property type="component" value="Chromosome B04"/>
</dbReference>
<dbReference type="EMBL" id="SDMP01000014">
    <property type="protein sequence ID" value="RYR12647.1"/>
    <property type="molecule type" value="Genomic_DNA"/>
</dbReference>
<feature type="compositionally biased region" description="Pro residues" evidence="1">
    <location>
        <begin position="7"/>
        <end position="16"/>
    </location>
</feature>
<sequence>MDLHHALPPPPFPPQEPPRRRPRRPVDSLRHRTSSSGRHLAALRRLPLLNLPAGARQRCAAEPPRLPFGPPRDVRRVLEPLGSPETGELLARPQDAYGPCGSEVVHGDRRRL</sequence>
<feature type="region of interest" description="Disordered" evidence="1">
    <location>
        <begin position="60"/>
        <end position="112"/>
    </location>
</feature>